<organism evidence="1 2">
    <name type="scientific">Aquilutibacter rugosus</name>
    <dbReference type="NCBI Taxonomy" id="3115820"/>
    <lineage>
        <taxon>Bacteria</taxon>
        <taxon>Pseudomonadati</taxon>
        <taxon>Pseudomonadota</taxon>
        <taxon>Gammaproteobacteria</taxon>
        <taxon>Lysobacterales</taxon>
        <taxon>Lysobacteraceae</taxon>
        <taxon>Aquilutibacter</taxon>
    </lineage>
</organism>
<gene>
    <name evidence="1" type="ORF">V3390_02900</name>
</gene>
<accession>A0ABU7UZF1</accession>
<reference evidence="1 2" key="1">
    <citation type="submission" date="2024-01" db="EMBL/GenBank/DDBJ databases">
        <title>Novel species of the genus Luteimonas isolated from rivers.</title>
        <authorList>
            <person name="Lu H."/>
        </authorList>
    </citation>
    <scope>NUCLEOTIDE SEQUENCE [LARGE SCALE GENOMIC DNA]</scope>
    <source>
        <strain evidence="1 2">FXH3W</strain>
    </source>
</reference>
<dbReference type="NCBIfam" id="TIGR02292">
    <property type="entry name" value="ygfB_yecA"/>
    <property type="match status" value="1"/>
</dbReference>
<keyword evidence="2" id="KW-1185">Reference proteome</keyword>
<dbReference type="Pfam" id="PF03695">
    <property type="entry name" value="UPF0149"/>
    <property type="match status" value="1"/>
</dbReference>
<dbReference type="Gene3D" id="1.20.120.740">
    <property type="entry name" value="YgfB uncharacterised protein family UPF0149, PF03695"/>
    <property type="match status" value="1"/>
</dbReference>
<sequence>MTTEFTALSDEQVDRLSNWLDEHAINHMGMNLEALDGYMTALVLSPEPVPFEEWEPIIWGENAANVDADVRRQAQDLLTLHLESVRERVAHDAESIPEELTPLMWLPDEEDFNNAEADSIEAGGDWARGFFTGIGLRETQWDAWLESYDFVEEIFLYMDQLESGEVMDMDNPVAAGTPVSFKERMEIIAALPTMLRDLAQLRDKEAAAKVLQ</sequence>
<dbReference type="InterPro" id="IPR011978">
    <property type="entry name" value="YgfB-like"/>
</dbReference>
<proteinExistence type="predicted"/>
<comment type="caution">
    <text evidence="1">The sequence shown here is derived from an EMBL/GenBank/DDBJ whole genome shotgun (WGS) entry which is preliminary data.</text>
</comment>
<dbReference type="EMBL" id="JAZHBO010000001">
    <property type="protein sequence ID" value="MEF2155181.1"/>
    <property type="molecule type" value="Genomic_DNA"/>
</dbReference>
<evidence type="ECO:0000313" key="1">
    <source>
        <dbReference type="EMBL" id="MEF2155181.1"/>
    </source>
</evidence>
<dbReference type="SUPFAM" id="SSF101327">
    <property type="entry name" value="YgfB-like"/>
    <property type="match status" value="1"/>
</dbReference>
<dbReference type="RefSeq" id="WP_331703279.1">
    <property type="nucleotide sequence ID" value="NZ_JAZHBO010000001.1"/>
</dbReference>
<dbReference type="InterPro" id="IPR036255">
    <property type="entry name" value="YgfB-like_sf"/>
</dbReference>
<dbReference type="Proteomes" id="UP001356170">
    <property type="component" value="Unassembled WGS sequence"/>
</dbReference>
<protein>
    <submittedName>
        <fullName evidence="1">UPF0149 family protein</fullName>
    </submittedName>
</protein>
<evidence type="ECO:0000313" key="2">
    <source>
        <dbReference type="Proteomes" id="UP001356170"/>
    </source>
</evidence>
<name>A0ABU7UZF1_9GAMM</name>